<dbReference type="Proteomes" id="UP000591844">
    <property type="component" value="Unassembled WGS sequence"/>
</dbReference>
<dbReference type="SUPFAM" id="SSF56399">
    <property type="entry name" value="ADP-ribosylation"/>
    <property type="match status" value="1"/>
</dbReference>
<sequence length="98" mass="11427">MREYKFFHADRGGHLNEGAIITNNECLSLFGQEYAHYFNVQDPFNNLKEPQLREFIAEYVRQNVPDFAKRLSRLSSFFAALSIDDALLFAKEIIPRPD</sequence>
<dbReference type="EMBL" id="PUJW01000154">
    <property type="protein sequence ID" value="NHB94878.1"/>
    <property type="molecule type" value="Genomic_DNA"/>
</dbReference>
<comment type="caution">
    <text evidence="1">The sequence shown here is derived from an EMBL/GenBank/DDBJ whole genome shotgun (WGS) entry which is preliminary data.</text>
</comment>
<protein>
    <submittedName>
        <fullName evidence="1">Uncharacterized protein</fullName>
    </submittedName>
</protein>
<dbReference type="RefSeq" id="WP_166311058.1">
    <property type="nucleotide sequence ID" value="NZ_CAWPIB010000154.1"/>
</dbReference>
<gene>
    <name evidence="1" type="ORF">C5469_23300</name>
</gene>
<proteinExistence type="predicted"/>
<reference evidence="1 2" key="1">
    <citation type="submission" date="2018-02" db="EMBL/GenBank/DDBJ databases">
        <authorList>
            <person name="Machado R.A."/>
        </authorList>
    </citation>
    <scope>NUCLEOTIDE SEQUENCE [LARGE SCALE GENOMIC DNA]</scope>
    <source>
        <strain evidence="1 2">DSM 19724</strain>
    </source>
</reference>
<dbReference type="AlphaFoldDB" id="A0A7X5TJS2"/>
<name>A0A7X5TJS2_9GAMM</name>
<feature type="non-terminal residue" evidence="1">
    <location>
        <position position="98"/>
    </location>
</feature>
<keyword evidence="2" id="KW-1185">Reference proteome</keyword>
<accession>A0A7X5TJS2</accession>
<evidence type="ECO:0000313" key="1">
    <source>
        <dbReference type="EMBL" id="NHB94878.1"/>
    </source>
</evidence>
<organism evidence="1 2">
    <name type="scientific">Photorhabdus cinerea</name>
    <dbReference type="NCBI Taxonomy" id="471575"/>
    <lineage>
        <taxon>Bacteria</taxon>
        <taxon>Pseudomonadati</taxon>
        <taxon>Pseudomonadota</taxon>
        <taxon>Gammaproteobacteria</taxon>
        <taxon>Enterobacterales</taxon>
        <taxon>Morganellaceae</taxon>
        <taxon>Photorhabdus</taxon>
    </lineage>
</organism>
<evidence type="ECO:0000313" key="2">
    <source>
        <dbReference type="Proteomes" id="UP000591844"/>
    </source>
</evidence>